<evidence type="ECO:0000256" key="6">
    <source>
        <dbReference type="ARBA" id="ARBA00022824"/>
    </source>
</evidence>
<keyword evidence="7" id="KW-0653">Protein transport</keyword>
<evidence type="ECO:0000256" key="2">
    <source>
        <dbReference type="ARBA" id="ARBA00010604"/>
    </source>
</evidence>
<dbReference type="PANTHER" id="PTHR12443:SF9">
    <property type="entry name" value="TRANSLOCATION PROTEIN SEC62"/>
    <property type="match status" value="1"/>
</dbReference>
<keyword evidence="10 12" id="KW-0472">Membrane</keyword>
<dbReference type="InterPro" id="IPR004728">
    <property type="entry name" value="Sec62"/>
</dbReference>
<gene>
    <name evidence="13" type="ORF">CBOVIS_LOCUS6409</name>
</gene>
<reference evidence="13 14" key="1">
    <citation type="submission" date="2020-04" db="EMBL/GenBank/DDBJ databases">
        <authorList>
            <person name="Laetsch R D."/>
            <person name="Stevens L."/>
            <person name="Kumar S."/>
            <person name="Blaxter L. M."/>
        </authorList>
    </citation>
    <scope>NUCLEOTIDE SEQUENCE [LARGE SCALE GENOMIC DNA]</scope>
</reference>
<evidence type="ECO:0000256" key="1">
    <source>
        <dbReference type="ARBA" id="ARBA00004477"/>
    </source>
</evidence>
<comment type="subcellular location">
    <subcellularLocation>
        <location evidence="1">Endoplasmic reticulum membrane</location>
        <topology evidence="1">Multi-pass membrane protein</topology>
    </subcellularLocation>
</comment>
<comment type="caution">
    <text evidence="13">The sequence shown here is derived from an EMBL/GenBank/DDBJ whole genome shotgun (WGS) entry which is preliminary data.</text>
</comment>
<evidence type="ECO:0000256" key="11">
    <source>
        <dbReference type="SAM" id="MobiDB-lite"/>
    </source>
</evidence>
<feature type="compositionally biased region" description="Basic and acidic residues" evidence="11">
    <location>
        <begin position="146"/>
        <end position="160"/>
    </location>
</feature>
<evidence type="ECO:0000256" key="4">
    <source>
        <dbReference type="ARBA" id="ARBA00022448"/>
    </source>
</evidence>
<evidence type="ECO:0000313" key="13">
    <source>
        <dbReference type="EMBL" id="CAB3404013.1"/>
    </source>
</evidence>
<evidence type="ECO:0000256" key="7">
    <source>
        <dbReference type="ARBA" id="ARBA00022927"/>
    </source>
</evidence>
<organism evidence="13 14">
    <name type="scientific">Caenorhabditis bovis</name>
    <dbReference type="NCBI Taxonomy" id="2654633"/>
    <lineage>
        <taxon>Eukaryota</taxon>
        <taxon>Metazoa</taxon>
        <taxon>Ecdysozoa</taxon>
        <taxon>Nematoda</taxon>
        <taxon>Chromadorea</taxon>
        <taxon>Rhabditida</taxon>
        <taxon>Rhabditina</taxon>
        <taxon>Rhabditomorpha</taxon>
        <taxon>Rhabditoidea</taxon>
        <taxon>Rhabditidae</taxon>
        <taxon>Peloderinae</taxon>
        <taxon>Caenorhabditis</taxon>
    </lineage>
</organism>
<evidence type="ECO:0000256" key="10">
    <source>
        <dbReference type="ARBA" id="ARBA00023136"/>
    </source>
</evidence>
<dbReference type="GO" id="GO:0005789">
    <property type="term" value="C:endoplasmic reticulum membrane"/>
    <property type="evidence" value="ECO:0007669"/>
    <property type="project" value="UniProtKB-SubCell"/>
</dbReference>
<keyword evidence="5 12" id="KW-0812">Transmembrane</keyword>
<evidence type="ECO:0000256" key="8">
    <source>
        <dbReference type="ARBA" id="ARBA00022989"/>
    </source>
</evidence>
<dbReference type="OrthoDB" id="200187at2759"/>
<evidence type="ECO:0000313" key="14">
    <source>
        <dbReference type="Proteomes" id="UP000494206"/>
    </source>
</evidence>
<dbReference type="AlphaFoldDB" id="A0A8S1EWW2"/>
<dbReference type="Pfam" id="PF03839">
    <property type="entry name" value="Sec62"/>
    <property type="match status" value="1"/>
</dbReference>
<dbReference type="Proteomes" id="UP000494206">
    <property type="component" value="Unassembled WGS sequence"/>
</dbReference>
<proteinExistence type="inferred from homology"/>
<evidence type="ECO:0000256" key="5">
    <source>
        <dbReference type="ARBA" id="ARBA00022692"/>
    </source>
</evidence>
<keyword evidence="9" id="KW-0811">Translocation</keyword>
<dbReference type="GO" id="GO:0031204">
    <property type="term" value="P:post-translational protein targeting to membrane, translocation"/>
    <property type="evidence" value="ECO:0007669"/>
    <property type="project" value="TreeGrafter"/>
</dbReference>
<keyword evidence="4" id="KW-0813">Transport</keyword>
<dbReference type="EMBL" id="CADEPM010000004">
    <property type="protein sequence ID" value="CAB3404013.1"/>
    <property type="molecule type" value="Genomic_DNA"/>
</dbReference>
<evidence type="ECO:0000256" key="12">
    <source>
        <dbReference type="SAM" id="Phobius"/>
    </source>
</evidence>
<comment type="similarity">
    <text evidence="2">Belongs to the SEC62 family.</text>
</comment>
<protein>
    <recommendedName>
        <fullName evidence="3">Translocation protein SEC62</fullName>
    </recommendedName>
</protein>
<keyword evidence="6" id="KW-0256">Endoplasmic reticulum</keyword>
<dbReference type="PANTHER" id="PTHR12443">
    <property type="entry name" value="TRANSLOCATION PROTEIN SEC62"/>
    <property type="match status" value="1"/>
</dbReference>
<evidence type="ECO:0000256" key="9">
    <source>
        <dbReference type="ARBA" id="ARBA00023010"/>
    </source>
</evidence>
<feature type="region of interest" description="Disordered" evidence="11">
    <location>
        <begin position="104"/>
        <end position="160"/>
    </location>
</feature>
<feature type="region of interest" description="Disordered" evidence="11">
    <location>
        <begin position="291"/>
        <end position="375"/>
    </location>
</feature>
<feature type="compositionally biased region" description="Basic and acidic residues" evidence="11">
    <location>
        <begin position="123"/>
        <end position="138"/>
    </location>
</feature>
<sequence length="375" mass="43056">MSKRRDKGNSSNSEDEALKLSKKEEEIAKYVRFNCPTSTTIFEGNEVHYFSGCKAVDTLWESKYGSKNTKNPMFKTRDECYHYIADLFPKQLFFRAKKLVPKKKDDKEKGTDSAADAPKSPKKSAEKRKDKKTVKEEDTAAETENEDKKKEENKKEQTEEEKKKKKKVKLLIHPTQVFCDDKDVYVWVYDPTPLYKKIIGVLMLLGTIVGCLFPLWPMWLRQGVYYVSLTGIGLFASIIVVAILRTILFGIIYAVTLGKHKLWILPNLTEDCGVLESFQPWYTYEYCPGDKDSKSDKKKDKKKSKKDKDSDAEQDDDQEPLVKNEKDGEEDDEDAEKYSQASTDENYEKIDGEDVSSAPSSPAENPVRKRRPAKV</sequence>
<keyword evidence="8 12" id="KW-1133">Transmembrane helix</keyword>
<name>A0A8S1EWW2_9PELO</name>
<keyword evidence="14" id="KW-1185">Reference proteome</keyword>
<accession>A0A8S1EWW2</accession>
<feature type="transmembrane region" description="Helical" evidence="12">
    <location>
        <begin position="225"/>
        <end position="255"/>
    </location>
</feature>
<evidence type="ECO:0000256" key="3">
    <source>
        <dbReference type="ARBA" id="ARBA00021257"/>
    </source>
</evidence>
<feature type="transmembrane region" description="Helical" evidence="12">
    <location>
        <begin position="198"/>
        <end position="219"/>
    </location>
</feature>